<name>A0ABT6KTH4_9MYCO</name>
<dbReference type="SUPFAM" id="SSF47336">
    <property type="entry name" value="ACP-like"/>
    <property type="match status" value="1"/>
</dbReference>
<proteinExistence type="predicted"/>
<dbReference type="Proteomes" id="UP001160130">
    <property type="component" value="Unassembled WGS sequence"/>
</dbReference>
<dbReference type="InterPro" id="IPR009081">
    <property type="entry name" value="PP-bd_ACP"/>
</dbReference>
<gene>
    <name evidence="2" type="ORF">M2272_000642</name>
</gene>
<evidence type="ECO:0000313" key="3">
    <source>
        <dbReference type="Proteomes" id="UP001160130"/>
    </source>
</evidence>
<organism evidence="2 3">
    <name type="scientific">Mycolicibacterium frederiksbergense</name>
    <dbReference type="NCBI Taxonomy" id="117567"/>
    <lineage>
        <taxon>Bacteria</taxon>
        <taxon>Bacillati</taxon>
        <taxon>Actinomycetota</taxon>
        <taxon>Actinomycetes</taxon>
        <taxon>Mycobacteriales</taxon>
        <taxon>Mycobacteriaceae</taxon>
        <taxon>Mycolicibacterium</taxon>
    </lineage>
</organism>
<dbReference type="PROSITE" id="PS50075">
    <property type="entry name" value="CARRIER"/>
    <property type="match status" value="1"/>
</dbReference>
<accession>A0ABT6KTH4</accession>
<dbReference type="InterPro" id="IPR036736">
    <property type="entry name" value="ACP-like_sf"/>
</dbReference>
<evidence type="ECO:0000313" key="2">
    <source>
        <dbReference type="EMBL" id="MDH6194021.1"/>
    </source>
</evidence>
<dbReference type="EMBL" id="JARXVE010000001">
    <property type="protein sequence ID" value="MDH6194021.1"/>
    <property type="molecule type" value="Genomic_DNA"/>
</dbReference>
<dbReference type="Pfam" id="PF00550">
    <property type="entry name" value="PP-binding"/>
    <property type="match status" value="1"/>
</dbReference>
<comment type="caution">
    <text evidence="2">The sequence shown here is derived from an EMBL/GenBank/DDBJ whole genome shotgun (WGS) entry which is preliminary data.</text>
</comment>
<dbReference type="Gene3D" id="1.10.1200.10">
    <property type="entry name" value="ACP-like"/>
    <property type="match status" value="1"/>
</dbReference>
<evidence type="ECO:0000259" key="1">
    <source>
        <dbReference type="PROSITE" id="PS50075"/>
    </source>
</evidence>
<keyword evidence="3" id="KW-1185">Reference proteome</keyword>
<reference evidence="2 3" key="1">
    <citation type="submission" date="2023-04" db="EMBL/GenBank/DDBJ databases">
        <title>Forest soil microbial communities from Buena Vista Peninsula, Colon Province, Panama.</title>
        <authorList>
            <person name="Bouskill N."/>
        </authorList>
    </citation>
    <scope>NUCLEOTIDE SEQUENCE [LARGE SCALE GENOMIC DNA]</scope>
    <source>
        <strain evidence="2 3">AC80</strain>
    </source>
</reference>
<protein>
    <submittedName>
        <fullName evidence="2">Acyl carrier protein</fullName>
    </submittedName>
</protein>
<sequence length="87" mass="9602">MPMMSAHTIRDEVVSALTAIAPEVAPASIADDVALRSQVDLDSMDWLNFLVGVHRRLHVSIPEKDYASLRTLADVVHYVQHHAPESS</sequence>
<feature type="domain" description="Carrier" evidence="1">
    <location>
        <begin position="8"/>
        <end position="83"/>
    </location>
</feature>